<name>A0A8X7BVR0_9ARAC</name>
<keyword evidence="2" id="KW-1185">Reference proteome</keyword>
<reference evidence="1" key="1">
    <citation type="submission" date="2020-08" db="EMBL/GenBank/DDBJ databases">
        <title>Multicomponent nature underlies the extraordinary mechanical properties of spider dragline silk.</title>
        <authorList>
            <person name="Kono N."/>
            <person name="Nakamura H."/>
            <person name="Mori M."/>
            <person name="Yoshida Y."/>
            <person name="Ohtoshi R."/>
            <person name="Malay A.D."/>
            <person name="Moran D.A.P."/>
            <person name="Tomita M."/>
            <person name="Numata K."/>
            <person name="Arakawa K."/>
        </authorList>
    </citation>
    <scope>NUCLEOTIDE SEQUENCE</scope>
</reference>
<comment type="caution">
    <text evidence="1">The sequence shown here is derived from an EMBL/GenBank/DDBJ whole genome shotgun (WGS) entry which is preliminary data.</text>
</comment>
<sequence length="16" mass="1598">MEGGSIAKRDHGGPGE</sequence>
<protein>
    <submittedName>
        <fullName evidence="1">Uncharacterized protein</fullName>
    </submittedName>
</protein>
<proteinExistence type="predicted"/>
<dbReference type="Proteomes" id="UP000886998">
    <property type="component" value="Unassembled WGS sequence"/>
</dbReference>
<dbReference type="AlphaFoldDB" id="A0A8X7BVR0"/>
<gene>
    <name evidence="1" type="ORF">TNIN_350921</name>
</gene>
<evidence type="ECO:0000313" key="1">
    <source>
        <dbReference type="EMBL" id="GFY45690.1"/>
    </source>
</evidence>
<dbReference type="EMBL" id="BMAV01004974">
    <property type="protein sequence ID" value="GFY45690.1"/>
    <property type="molecule type" value="Genomic_DNA"/>
</dbReference>
<accession>A0A8X7BVR0</accession>
<evidence type="ECO:0000313" key="2">
    <source>
        <dbReference type="Proteomes" id="UP000886998"/>
    </source>
</evidence>
<organism evidence="1 2">
    <name type="scientific">Trichonephila inaurata madagascariensis</name>
    <dbReference type="NCBI Taxonomy" id="2747483"/>
    <lineage>
        <taxon>Eukaryota</taxon>
        <taxon>Metazoa</taxon>
        <taxon>Ecdysozoa</taxon>
        <taxon>Arthropoda</taxon>
        <taxon>Chelicerata</taxon>
        <taxon>Arachnida</taxon>
        <taxon>Araneae</taxon>
        <taxon>Araneomorphae</taxon>
        <taxon>Entelegynae</taxon>
        <taxon>Araneoidea</taxon>
        <taxon>Nephilidae</taxon>
        <taxon>Trichonephila</taxon>
        <taxon>Trichonephila inaurata</taxon>
    </lineage>
</organism>
<feature type="non-terminal residue" evidence="1">
    <location>
        <position position="16"/>
    </location>
</feature>